<dbReference type="SUPFAM" id="SSF54768">
    <property type="entry name" value="dsRNA-binding domain-like"/>
    <property type="match status" value="1"/>
</dbReference>
<name>A0A165F554_9APHY</name>
<evidence type="ECO:0000256" key="1">
    <source>
        <dbReference type="PROSITE-ProRule" id="PRU00266"/>
    </source>
</evidence>
<sequence>MSEGRMHLNNWLQRNYGSTNVLDWDVSFSGAGRSMTWTVIAKIRNVEYGRATNSNKGQATDQAAEQALRELRARHGH</sequence>
<protein>
    <recommendedName>
        <fullName evidence="2">DRBM domain-containing protein</fullName>
    </recommendedName>
</protein>
<evidence type="ECO:0000313" key="3">
    <source>
        <dbReference type="EMBL" id="KZT08412.1"/>
    </source>
</evidence>
<evidence type="ECO:0000313" key="4">
    <source>
        <dbReference type="Proteomes" id="UP000076871"/>
    </source>
</evidence>
<reference evidence="3 4" key="1">
    <citation type="journal article" date="2016" name="Mol. Biol. Evol.">
        <title>Comparative Genomics of Early-Diverging Mushroom-Forming Fungi Provides Insights into the Origins of Lignocellulose Decay Capabilities.</title>
        <authorList>
            <person name="Nagy L.G."/>
            <person name="Riley R."/>
            <person name="Tritt A."/>
            <person name="Adam C."/>
            <person name="Daum C."/>
            <person name="Floudas D."/>
            <person name="Sun H."/>
            <person name="Yadav J.S."/>
            <person name="Pangilinan J."/>
            <person name="Larsson K.H."/>
            <person name="Matsuura K."/>
            <person name="Barry K."/>
            <person name="Labutti K."/>
            <person name="Kuo R."/>
            <person name="Ohm R.A."/>
            <person name="Bhattacharya S.S."/>
            <person name="Shirouzu T."/>
            <person name="Yoshinaga Y."/>
            <person name="Martin F.M."/>
            <person name="Grigoriev I.V."/>
            <person name="Hibbett D.S."/>
        </authorList>
    </citation>
    <scope>NUCLEOTIDE SEQUENCE [LARGE SCALE GENOMIC DNA]</scope>
    <source>
        <strain evidence="3 4">93-53</strain>
    </source>
</reference>
<accession>A0A165F554</accession>
<organism evidence="3 4">
    <name type="scientific">Laetiporus sulphureus 93-53</name>
    <dbReference type="NCBI Taxonomy" id="1314785"/>
    <lineage>
        <taxon>Eukaryota</taxon>
        <taxon>Fungi</taxon>
        <taxon>Dikarya</taxon>
        <taxon>Basidiomycota</taxon>
        <taxon>Agaricomycotina</taxon>
        <taxon>Agaricomycetes</taxon>
        <taxon>Polyporales</taxon>
        <taxon>Laetiporus</taxon>
    </lineage>
</organism>
<dbReference type="Proteomes" id="UP000076871">
    <property type="component" value="Unassembled WGS sequence"/>
</dbReference>
<keyword evidence="4" id="KW-1185">Reference proteome</keyword>
<dbReference type="GO" id="GO:0003723">
    <property type="term" value="F:RNA binding"/>
    <property type="evidence" value="ECO:0007669"/>
    <property type="project" value="UniProtKB-UniRule"/>
</dbReference>
<keyword evidence="1" id="KW-0694">RNA-binding</keyword>
<gene>
    <name evidence="3" type="ORF">LAESUDRAFT_757648</name>
</gene>
<dbReference type="GeneID" id="63829365"/>
<dbReference type="PROSITE" id="PS50137">
    <property type="entry name" value="DS_RBD"/>
    <property type="match status" value="1"/>
</dbReference>
<dbReference type="RefSeq" id="XP_040766152.1">
    <property type="nucleotide sequence ID" value="XM_040912337.1"/>
</dbReference>
<proteinExistence type="predicted"/>
<dbReference type="Gene3D" id="3.30.160.20">
    <property type="match status" value="1"/>
</dbReference>
<feature type="domain" description="DRBM" evidence="2">
    <location>
        <begin position="1"/>
        <end position="73"/>
    </location>
</feature>
<dbReference type="InterPro" id="IPR014720">
    <property type="entry name" value="dsRBD_dom"/>
</dbReference>
<dbReference type="OrthoDB" id="112668at2759"/>
<dbReference type="InParanoid" id="A0A165F554"/>
<dbReference type="Pfam" id="PF00035">
    <property type="entry name" value="dsrm"/>
    <property type="match status" value="1"/>
</dbReference>
<evidence type="ECO:0000259" key="2">
    <source>
        <dbReference type="PROSITE" id="PS50137"/>
    </source>
</evidence>
<dbReference type="AlphaFoldDB" id="A0A165F554"/>
<dbReference type="EMBL" id="KV427615">
    <property type="protein sequence ID" value="KZT08412.1"/>
    <property type="molecule type" value="Genomic_DNA"/>
</dbReference>